<evidence type="ECO:0000313" key="2">
    <source>
        <dbReference type="Proteomes" id="UP000003843"/>
    </source>
</evidence>
<dbReference type="EMBL" id="ACEQ02000020">
    <property type="protein sequence ID" value="EEZ75262.1"/>
    <property type="molecule type" value="Genomic_DNA"/>
</dbReference>
<evidence type="ECO:0000313" key="1">
    <source>
        <dbReference type="EMBL" id="EEZ75262.1"/>
    </source>
</evidence>
<gene>
    <name evidence="1" type="ORF">NEILACOT_04712</name>
</gene>
<dbReference type="Proteomes" id="UP000003843">
    <property type="component" value="Unassembled WGS sequence"/>
</dbReference>
<sequence length="55" mass="6401">MKYSSFFLGKWGLDGKNNGAYSTLFRVCRFGFLDDIVNNSPYACACRVWRIRLQD</sequence>
<accession>D0WAZ0</accession>
<dbReference type="AlphaFoldDB" id="D0WAZ0"/>
<protein>
    <submittedName>
        <fullName evidence="1">Uncharacterized protein</fullName>
    </submittedName>
</protein>
<organism evidence="1 2">
    <name type="scientific">Neisseria lactamica ATCC 23970</name>
    <dbReference type="NCBI Taxonomy" id="546265"/>
    <lineage>
        <taxon>Bacteria</taxon>
        <taxon>Pseudomonadati</taxon>
        <taxon>Pseudomonadota</taxon>
        <taxon>Betaproteobacteria</taxon>
        <taxon>Neisseriales</taxon>
        <taxon>Neisseriaceae</taxon>
        <taxon>Neisseria</taxon>
    </lineage>
</organism>
<name>D0WAZ0_NEILA</name>
<comment type="caution">
    <text evidence="1">The sequence shown here is derived from an EMBL/GenBank/DDBJ whole genome shotgun (WGS) entry which is preliminary data.</text>
</comment>
<proteinExistence type="predicted"/>
<reference evidence="1 2" key="1">
    <citation type="submission" date="2009-10" db="EMBL/GenBank/DDBJ databases">
        <authorList>
            <person name="Weinstock G."/>
            <person name="Sodergren E."/>
            <person name="Clifton S."/>
            <person name="Fulton L."/>
            <person name="Fulton B."/>
            <person name="Courtney L."/>
            <person name="Fronick C."/>
            <person name="Harrison M."/>
            <person name="Strong C."/>
            <person name="Farmer C."/>
            <person name="Delahaunty K."/>
            <person name="Markovic C."/>
            <person name="Hall O."/>
            <person name="Minx P."/>
            <person name="Tomlinson C."/>
            <person name="Mitreva M."/>
            <person name="Nelson J."/>
            <person name="Hou S."/>
            <person name="Wollam A."/>
            <person name="Pepin K.H."/>
            <person name="Johnson M."/>
            <person name="Bhonagiri V."/>
            <person name="Nash W.E."/>
            <person name="Warren W."/>
            <person name="Chinwalla A."/>
            <person name="Mardis E.R."/>
            <person name="Wilson R.K."/>
        </authorList>
    </citation>
    <scope>NUCLEOTIDE SEQUENCE [LARGE SCALE GENOMIC DNA]</scope>
    <source>
        <strain evidence="1 2">ATCC 23970</strain>
    </source>
</reference>